<evidence type="ECO:0008006" key="7">
    <source>
        <dbReference type="Google" id="ProtNLM"/>
    </source>
</evidence>
<dbReference type="GO" id="GO:0031012">
    <property type="term" value="C:extracellular matrix"/>
    <property type="evidence" value="ECO:0007669"/>
    <property type="project" value="TreeGrafter"/>
</dbReference>
<evidence type="ECO:0000256" key="3">
    <source>
        <dbReference type="PROSITE-ProRule" id="PRU00497"/>
    </source>
</evidence>
<dbReference type="PROSITE" id="PS00233">
    <property type="entry name" value="CHIT_BIND_RR_1"/>
    <property type="match status" value="1"/>
</dbReference>
<dbReference type="EMBL" id="JH668284">
    <property type="protein sequence ID" value="KAG6441185.1"/>
    <property type="molecule type" value="Genomic_DNA"/>
</dbReference>
<keyword evidence="2 4" id="KW-0732">Signal</keyword>
<dbReference type="InterPro" id="IPR051217">
    <property type="entry name" value="Insect_Cuticle_Struc_Prot"/>
</dbReference>
<organism evidence="5 6">
    <name type="scientific">Manduca sexta</name>
    <name type="common">Tobacco hawkmoth</name>
    <name type="synonym">Tobacco hornworm</name>
    <dbReference type="NCBI Taxonomy" id="7130"/>
    <lineage>
        <taxon>Eukaryota</taxon>
        <taxon>Metazoa</taxon>
        <taxon>Ecdysozoa</taxon>
        <taxon>Arthropoda</taxon>
        <taxon>Hexapoda</taxon>
        <taxon>Insecta</taxon>
        <taxon>Pterygota</taxon>
        <taxon>Neoptera</taxon>
        <taxon>Endopterygota</taxon>
        <taxon>Lepidoptera</taxon>
        <taxon>Glossata</taxon>
        <taxon>Ditrysia</taxon>
        <taxon>Bombycoidea</taxon>
        <taxon>Sphingidae</taxon>
        <taxon>Sphinginae</taxon>
        <taxon>Sphingini</taxon>
        <taxon>Manduca</taxon>
    </lineage>
</organism>
<evidence type="ECO:0000313" key="5">
    <source>
        <dbReference type="EMBL" id="KAG6441185.1"/>
    </source>
</evidence>
<dbReference type="InterPro" id="IPR000618">
    <property type="entry name" value="Insect_cuticle"/>
</dbReference>
<name>A0A922CBM7_MANSE</name>
<accession>A0A922CBM7</accession>
<protein>
    <recommendedName>
        <fullName evidence="7">Cuticle protein</fullName>
    </recommendedName>
</protein>
<evidence type="ECO:0000256" key="4">
    <source>
        <dbReference type="SAM" id="SignalP"/>
    </source>
</evidence>
<dbReference type="Pfam" id="PF00379">
    <property type="entry name" value="Chitin_bind_4"/>
    <property type="match status" value="1"/>
</dbReference>
<feature type="chain" id="PRO_5036719326" description="Cuticle protein" evidence="4">
    <location>
        <begin position="18"/>
        <end position="317"/>
    </location>
</feature>
<evidence type="ECO:0000256" key="1">
    <source>
        <dbReference type="ARBA" id="ARBA00022460"/>
    </source>
</evidence>
<dbReference type="Proteomes" id="UP000791440">
    <property type="component" value="Unassembled WGS sequence"/>
</dbReference>
<dbReference type="GO" id="GO:0005615">
    <property type="term" value="C:extracellular space"/>
    <property type="evidence" value="ECO:0007669"/>
    <property type="project" value="TreeGrafter"/>
</dbReference>
<evidence type="ECO:0000256" key="2">
    <source>
        <dbReference type="ARBA" id="ARBA00022729"/>
    </source>
</evidence>
<evidence type="ECO:0000313" key="6">
    <source>
        <dbReference type="Proteomes" id="UP000791440"/>
    </source>
</evidence>
<reference evidence="5" key="1">
    <citation type="journal article" date="2016" name="Insect Biochem. Mol. Biol.">
        <title>Multifaceted biological insights from a draft genome sequence of the tobacco hornworm moth, Manduca sexta.</title>
        <authorList>
            <person name="Kanost M.R."/>
            <person name="Arrese E.L."/>
            <person name="Cao X."/>
            <person name="Chen Y.R."/>
            <person name="Chellapilla S."/>
            <person name="Goldsmith M.R."/>
            <person name="Grosse-Wilde E."/>
            <person name="Heckel D.G."/>
            <person name="Herndon N."/>
            <person name="Jiang H."/>
            <person name="Papanicolaou A."/>
            <person name="Qu J."/>
            <person name="Soulages J.L."/>
            <person name="Vogel H."/>
            <person name="Walters J."/>
            <person name="Waterhouse R.M."/>
            <person name="Ahn S.J."/>
            <person name="Almeida F.C."/>
            <person name="An C."/>
            <person name="Aqrawi P."/>
            <person name="Bretschneider A."/>
            <person name="Bryant W.B."/>
            <person name="Bucks S."/>
            <person name="Chao H."/>
            <person name="Chevignon G."/>
            <person name="Christen J.M."/>
            <person name="Clarke D.F."/>
            <person name="Dittmer N.T."/>
            <person name="Ferguson L.C.F."/>
            <person name="Garavelou S."/>
            <person name="Gordon K.H.J."/>
            <person name="Gunaratna R.T."/>
            <person name="Han Y."/>
            <person name="Hauser F."/>
            <person name="He Y."/>
            <person name="Heidel-Fischer H."/>
            <person name="Hirsh A."/>
            <person name="Hu Y."/>
            <person name="Jiang H."/>
            <person name="Kalra D."/>
            <person name="Klinner C."/>
            <person name="Konig C."/>
            <person name="Kovar C."/>
            <person name="Kroll A.R."/>
            <person name="Kuwar S.S."/>
            <person name="Lee S.L."/>
            <person name="Lehman R."/>
            <person name="Li K."/>
            <person name="Li Z."/>
            <person name="Liang H."/>
            <person name="Lovelace S."/>
            <person name="Lu Z."/>
            <person name="Mansfield J.H."/>
            <person name="McCulloch K.J."/>
            <person name="Mathew T."/>
            <person name="Morton B."/>
            <person name="Muzny D.M."/>
            <person name="Neunemann D."/>
            <person name="Ongeri F."/>
            <person name="Pauchet Y."/>
            <person name="Pu L.L."/>
            <person name="Pyrousis I."/>
            <person name="Rao X.J."/>
            <person name="Redding A."/>
            <person name="Roesel C."/>
            <person name="Sanchez-Gracia A."/>
            <person name="Schaack S."/>
            <person name="Shukla A."/>
            <person name="Tetreau G."/>
            <person name="Wang Y."/>
            <person name="Xiong G.H."/>
            <person name="Traut W."/>
            <person name="Walsh T.K."/>
            <person name="Worley K.C."/>
            <person name="Wu D."/>
            <person name="Wu W."/>
            <person name="Wu Y.Q."/>
            <person name="Zhang X."/>
            <person name="Zou Z."/>
            <person name="Zucker H."/>
            <person name="Briscoe A.D."/>
            <person name="Burmester T."/>
            <person name="Clem R.J."/>
            <person name="Feyereisen R."/>
            <person name="Grimmelikhuijzen C.J.P."/>
            <person name="Hamodrakas S.J."/>
            <person name="Hansson B.S."/>
            <person name="Huguet E."/>
            <person name="Jermiin L.S."/>
            <person name="Lan Q."/>
            <person name="Lehman H.K."/>
            <person name="Lorenzen M."/>
            <person name="Merzendorfer H."/>
            <person name="Michalopoulos I."/>
            <person name="Morton D.B."/>
            <person name="Muthukrishnan S."/>
            <person name="Oakeshott J.G."/>
            <person name="Palmer W."/>
            <person name="Park Y."/>
            <person name="Passarelli A.L."/>
            <person name="Rozas J."/>
            <person name="Schwartz L.M."/>
            <person name="Smith W."/>
            <person name="Southgate A."/>
            <person name="Vilcinskas A."/>
            <person name="Vogt R."/>
            <person name="Wang P."/>
            <person name="Werren J."/>
            <person name="Yu X.Q."/>
            <person name="Zhou J.J."/>
            <person name="Brown S.J."/>
            <person name="Scherer S.E."/>
            <person name="Richards S."/>
            <person name="Blissard G.W."/>
        </authorList>
    </citation>
    <scope>NUCLEOTIDE SEQUENCE</scope>
</reference>
<keyword evidence="6" id="KW-1185">Reference proteome</keyword>
<proteinExistence type="predicted"/>
<sequence>MFSKIALLALLVASVSASGGFSSFSYGVSDPNTGDIKDQSEKRVGGNVVGKYSLLESDGTKRVVEYSADDTTGFKAVVHKEPAVGAGAIGAPLGGALAHGGLAANPLAHGAPLTSGLLAGAHANPWAAGVAPVAGGLNGPLAHGAINPLAYGNAAGVYGQAGLYGQGGLYGQAGHAGLYGGYGNPLAGSLGAAGHGAPVVSSYSHRIVHNGPDSRPYAGAYGGYGAYGHGYGAHGAGLAGAHLAGAPLAGAQANPWANAAPLAGAGLGHANPWANAAPLAGAGLGHANPWANGAALAHGGVGAYGARGLGYGSQLSW</sequence>
<dbReference type="AlphaFoldDB" id="A0A922CBM7"/>
<dbReference type="PANTHER" id="PTHR12236">
    <property type="entry name" value="STRUCTURAL CONTITUENT OF CUTICLE"/>
    <property type="match status" value="1"/>
</dbReference>
<dbReference type="PRINTS" id="PR00947">
    <property type="entry name" value="CUTICLE"/>
</dbReference>
<dbReference type="PANTHER" id="PTHR12236:SF86">
    <property type="entry name" value="CCP84AC-RELATED"/>
    <property type="match status" value="1"/>
</dbReference>
<gene>
    <name evidence="5" type="ORF">O3G_MSEX001700</name>
</gene>
<comment type="caution">
    <text evidence="5">The sequence shown here is derived from an EMBL/GenBank/DDBJ whole genome shotgun (WGS) entry which is preliminary data.</text>
</comment>
<dbReference type="InterPro" id="IPR031311">
    <property type="entry name" value="CHIT_BIND_RR_consensus"/>
</dbReference>
<dbReference type="PROSITE" id="PS51155">
    <property type="entry name" value="CHIT_BIND_RR_2"/>
    <property type="match status" value="1"/>
</dbReference>
<feature type="signal peptide" evidence="4">
    <location>
        <begin position="1"/>
        <end position="17"/>
    </location>
</feature>
<dbReference type="GO" id="GO:0042302">
    <property type="term" value="F:structural constituent of cuticle"/>
    <property type="evidence" value="ECO:0007669"/>
    <property type="project" value="UniProtKB-UniRule"/>
</dbReference>
<keyword evidence="1 3" id="KW-0193">Cuticle</keyword>
<reference evidence="5" key="2">
    <citation type="submission" date="2020-12" db="EMBL/GenBank/DDBJ databases">
        <authorList>
            <person name="Kanost M."/>
        </authorList>
    </citation>
    <scope>NUCLEOTIDE SEQUENCE</scope>
</reference>